<dbReference type="EMBL" id="VIRS01000018">
    <property type="protein sequence ID" value="TQS42375.1"/>
    <property type="molecule type" value="Genomic_DNA"/>
</dbReference>
<keyword evidence="1" id="KW-0805">Transcription regulation</keyword>
<dbReference type="InterPro" id="IPR009057">
    <property type="entry name" value="Homeodomain-like_sf"/>
</dbReference>
<dbReference type="GO" id="GO:0003700">
    <property type="term" value="F:DNA-binding transcription factor activity"/>
    <property type="evidence" value="ECO:0007669"/>
    <property type="project" value="TreeGrafter"/>
</dbReference>
<evidence type="ECO:0000313" key="6">
    <source>
        <dbReference type="EMBL" id="TQS42375.1"/>
    </source>
</evidence>
<dbReference type="InParanoid" id="A0A545ANR2"/>
<protein>
    <submittedName>
        <fullName evidence="6">TetR family transcriptional regulator</fullName>
    </submittedName>
</protein>
<sequence length="161" mass="17347">MSRRDDVVDAAEEILEAEGFEGLTMRRLGAALSMRAPSLYKHIANKTEIEAALQDRALRLLAEALEGSDGDLAALAATYRRWALDHPRLYALATRRPLRCETAAVPLIDALGGDDGLARVVWGAAHGLVDLELAGRFPADADLDDAWARLIAAFSSPSPRG</sequence>
<dbReference type="PANTHER" id="PTHR30055:SF151">
    <property type="entry name" value="TRANSCRIPTIONAL REGULATORY PROTEIN"/>
    <property type="match status" value="1"/>
</dbReference>
<name>A0A545ANR2_9ACTN</name>
<accession>A0A545ANR2</accession>
<dbReference type="Pfam" id="PF13305">
    <property type="entry name" value="TetR_C_33"/>
    <property type="match status" value="1"/>
</dbReference>
<evidence type="ECO:0000313" key="7">
    <source>
        <dbReference type="Proteomes" id="UP000317982"/>
    </source>
</evidence>
<dbReference type="SUPFAM" id="SSF48498">
    <property type="entry name" value="Tetracyclin repressor-like, C-terminal domain"/>
    <property type="match status" value="1"/>
</dbReference>
<proteinExistence type="predicted"/>
<keyword evidence="7" id="KW-1185">Reference proteome</keyword>
<reference evidence="6 7" key="1">
    <citation type="submission" date="2019-07" db="EMBL/GenBank/DDBJ databases">
        <title>Cryptosporangium phraense sp. nov., isolated from plant litter.</title>
        <authorList>
            <person name="Suriyachadkun C."/>
        </authorList>
    </citation>
    <scope>NUCLEOTIDE SEQUENCE [LARGE SCALE GENOMIC DNA]</scope>
    <source>
        <strain evidence="6 7">A-T 5661</strain>
    </source>
</reference>
<dbReference type="Pfam" id="PF00440">
    <property type="entry name" value="TetR_N"/>
    <property type="match status" value="1"/>
</dbReference>
<dbReference type="Proteomes" id="UP000317982">
    <property type="component" value="Unassembled WGS sequence"/>
</dbReference>
<dbReference type="RefSeq" id="WP_142707065.1">
    <property type="nucleotide sequence ID" value="NZ_VIRS01000018.1"/>
</dbReference>
<comment type="caution">
    <text evidence="6">The sequence shown here is derived from an EMBL/GenBank/DDBJ whole genome shotgun (WGS) entry which is preliminary data.</text>
</comment>
<dbReference type="AlphaFoldDB" id="A0A545ANR2"/>
<dbReference type="InterPro" id="IPR001647">
    <property type="entry name" value="HTH_TetR"/>
</dbReference>
<dbReference type="GO" id="GO:0000976">
    <property type="term" value="F:transcription cis-regulatory region binding"/>
    <property type="evidence" value="ECO:0007669"/>
    <property type="project" value="TreeGrafter"/>
</dbReference>
<feature type="domain" description="HTH tetR-type" evidence="5">
    <location>
        <begin position="1"/>
        <end position="61"/>
    </location>
</feature>
<gene>
    <name evidence="6" type="ORF">FL583_23975</name>
</gene>
<dbReference type="PROSITE" id="PS50977">
    <property type="entry name" value="HTH_TETR_2"/>
    <property type="match status" value="1"/>
</dbReference>
<dbReference type="OrthoDB" id="2570341at2"/>
<dbReference type="Gene3D" id="1.10.10.60">
    <property type="entry name" value="Homeodomain-like"/>
    <property type="match status" value="1"/>
</dbReference>
<evidence type="ECO:0000256" key="1">
    <source>
        <dbReference type="ARBA" id="ARBA00023015"/>
    </source>
</evidence>
<dbReference type="Gene3D" id="1.10.357.10">
    <property type="entry name" value="Tetracycline Repressor, domain 2"/>
    <property type="match status" value="1"/>
</dbReference>
<dbReference type="InterPro" id="IPR036271">
    <property type="entry name" value="Tet_transcr_reg_TetR-rel_C_sf"/>
</dbReference>
<keyword evidence="2 4" id="KW-0238">DNA-binding</keyword>
<dbReference type="InterPro" id="IPR050109">
    <property type="entry name" value="HTH-type_TetR-like_transc_reg"/>
</dbReference>
<organism evidence="6 7">
    <name type="scientific">Cryptosporangium phraense</name>
    <dbReference type="NCBI Taxonomy" id="2593070"/>
    <lineage>
        <taxon>Bacteria</taxon>
        <taxon>Bacillati</taxon>
        <taxon>Actinomycetota</taxon>
        <taxon>Actinomycetes</taxon>
        <taxon>Cryptosporangiales</taxon>
        <taxon>Cryptosporangiaceae</taxon>
        <taxon>Cryptosporangium</taxon>
    </lineage>
</organism>
<feature type="DNA-binding region" description="H-T-H motif" evidence="4">
    <location>
        <begin position="24"/>
        <end position="43"/>
    </location>
</feature>
<dbReference type="InterPro" id="IPR025996">
    <property type="entry name" value="MT1864/Rv1816-like_C"/>
</dbReference>
<dbReference type="SUPFAM" id="SSF46689">
    <property type="entry name" value="Homeodomain-like"/>
    <property type="match status" value="1"/>
</dbReference>
<evidence type="ECO:0000256" key="4">
    <source>
        <dbReference type="PROSITE-ProRule" id="PRU00335"/>
    </source>
</evidence>
<evidence type="ECO:0000259" key="5">
    <source>
        <dbReference type="PROSITE" id="PS50977"/>
    </source>
</evidence>
<keyword evidence="3" id="KW-0804">Transcription</keyword>
<evidence type="ECO:0000256" key="3">
    <source>
        <dbReference type="ARBA" id="ARBA00023163"/>
    </source>
</evidence>
<dbReference type="PANTHER" id="PTHR30055">
    <property type="entry name" value="HTH-TYPE TRANSCRIPTIONAL REGULATOR RUTR"/>
    <property type="match status" value="1"/>
</dbReference>
<evidence type="ECO:0000256" key="2">
    <source>
        <dbReference type="ARBA" id="ARBA00023125"/>
    </source>
</evidence>